<evidence type="ECO:0000313" key="2">
    <source>
        <dbReference type="EMBL" id="MFC3975235.1"/>
    </source>
</evidence>
<proteinExistence type="predicted"/>
<dbReference type="Gene3D" id="3.90.25.10">
    <property type="entry name" value="UDP-galactose 4-epimerase, domain 1"/>
    <property type="match status" value="1"/>
</dbReference>
<dbReference type="GO" id="GO:0003955">
    <property type="term" value="F:NAD(P)H dehydrogenase (quinone) activity"/>
    <property type="evidence" value="ECO:0007669"/>
    <property type="project" value="UniProtKB-EC"/>
</dbReference>
<feature type="domain" description="NmrA-like" evidence="1">
    <location>
        <begin position="2"/>
        <end position="284"/>
    </location>
</feature>
<dbReference type="EMBL" id="JBHSAV010000003">
    <property type="protein sequence ID" value="MFC3975235.1"/>
    <property type="molecule type" value="Genomic_DNA"/>
</dbReference>
<dbReference type="CDD" id="cd05269">
    <property type="entry name" value="TMR_SDR_a"/>
    <property type="match status" value="1"/>
</dbReference>
<reference evidence="3" key="1">
    <citation type="journal article" date="2019" name="Int. J. Syst. Evol. Microbiol.">
        <title>The Global Catalogue of Microorganisms (GCM) 10K type strain sequencing project: providing services to taxonomists for standard genome sequencing and annotation.</title>
        <authorList>
            <consortium name="The Broad Institute Genomics Platform"/>
            <consortium name="The Broad Institute Genome Sequencing Center for Infectious Disease"/>
            <person name="Wu L."/>
            <person name="Ma J."/>
        </authorList>
    </citation>
    <scope>NUCLEOTIDE SEQUENCE [LARGE SCALE GENOMIC DNA]</scope>
    <source>
        <strain evidence="3">CECT 8551</strain>
    </source>
</reference>
<protein>
    <submittedName>
        <fullName evidence="2">SDR family oxidoreductase</fullName>
        <ecNumber evidence="2">1.6.5.2</ecNumber>
    </submittedName>
</protein>
<name>A0ABV8EJ15_9BACT</name>
<evidence type="ECO:0000259" key="1">
    <source>
        <dbReference type="Pfam" id="PF05368"/>
    </source>
</evidence>
<dbReference type="EC" id="1.6.5.2" evidence="2"/>
<accession>A0ABV8EJ15</accession>
<dbReference type="InterPro" id="IPR052718">
    <property type="entry name" value="NmrA-type_oxidoreductase"/>
</dbReference>
<dbReference type="Proteomes" id="UP001595766">
    <property type="component" value="Unassembled WGS sequence"/>
</dbReference>
<evidence type="ECO:0000313" key="3">
    <source>
        <dbReference type="Proteomes" id="UP001595766"/>
    </source>
</evidence>
<keyword evidence="2" id="KW-0560">Oxidoreductase</keyword>
<sequence length="294" mass="32405">MILVTGANGHFGNATINFLLEKGVQGNQISALVRKEESAVEFRNRGVNAVIGDYDSYDSLLNAFKGVDKLLFVSGSDLLNRLSQHQNVINAAKEARVKHIVYTSISAKNETETSPLWLVVKSHLQTEQWLKESGVDFTILKNNLYMDLIPAFVGEKVLETGLIYLPTEDGKVGAVLRSELAEATAKVLIGVDHEGKVYDFSNPEAFSYQEVAKVISDITGKSINYVSPSAEEYADTLSKYGVPQDFIELFSSFAVAQAQGELDTTNDDLEKILNRKPTSIKEFLSQVYTQATPI</sequence>
<organism evidence="2 3">
    <name type="scientific">Belliella kenyensis</name>
    <dbReference type="NCBI Taxonomy" id="1472724"/>
    <lineage>
        <taxon>Bacteria</taxon>
        <taxon>Pseudomonadati</taxon>
        <taxon>Bacteroidota</taxon>
        <taxon>Cytophagia</taxon>
        <taxon>Cytophagales</taxon>
        <taxon>Cyclobacteriaceae</taxon>
        <taxon>Belliella</taxon>
    </lineage>
</organism>
<dbReference type="InterPro" id="IPR008030">
    <property type="entry name" value="NmrA-like"/>
</dbReference>
<dbReference type="PANTHER" id="PTHR47129">
    <property type="entry name" value="QUINONE OXIDOREDUCTASE 2"/>
    <property type="match status" value="1"/>
</dbReference>
<dbReference type="Gene3D" id="3.40.50.720">
    <property type="entry name" value="NAD(P)-binding Rossmann-like Domain"/>
    <property type="match status" value="1"/>
</dbReference>
<dbReference type="SUPFAM" id="SSF51735">
    <property type="entry name" value="NAD(P)-binding Rossmann-fold domains"/>
    <property type="match status" value="1"/>
</dbReference>
<gene>
    <name evidence="2" type="ORF">ACFOUP_02480</name>
</gene>
<keyword evidence="3" id="KW-1185">Reference proteome</keyword>
<comment type="caution">
    <text evidence="2">The sequence shown here is derived from an EMBL/GenBank/DDBJ whole genome shotgun (WGS) entry which is preliminary data.</text>
</comment>
<dbReference type="Pfam" id="PF05368">
    <property type="entry name" value="NmrA"/>
    <property type="match status" value="1"/>
</dbReference>
<dbReference type="InterPro" id="IPR036291">
    <property type="entry name" value="NAD(P)-bd_dom_sf"/>
</dbReference>
<dbReference type="RefSeq" id="WP_241292129.1">
    <property type="nucleotide sequence ID" value="NZ_JAKZGR010000003.1"/>
</dbReference>
<dbReference type="PANTHER" id="PTHR47129:SF1">
    <property type="entry name" value="NMRA-LIKE DOMAIN-CONTAINING PROTEIN"/>
    <property type="match status" value="1"/>
</dbReference>